<gene>
    <name evidence="6" type="ORF">A7J05_04795</name>
    <name evidence="7" type="ORF">I8755_32355</name>
</gene>
<organism evidence="7 9">
    <name type="scientific">Streptomyces alfalfae</name>
    <dbReference type="NCBI Taxonomy" id="1642299"/>
    <lineage>
        <taxon>Bacteria</taxon>
        <taxon>Bacillati</taxon>
        <taxon>Actinomycetota</taxon>
        <taxon>Actinomycetes</taxon>
        <taxon>Kitasatosporales</taxon>
        <taxon>Streptomycetaceae</taxon>
        <taxon>Streptomyces</taxon>
    </lineage>
</organism>
<dbReference type="EMBL" id="CP015588">
    <property type="protein sequence ID" value="APY85137.1"/>
    <property type="molecule type" value="Genomic_DNA"/>
</dbReference>
<dbReference type="Pfam" id="PF00440">
    <property type="entry name" value="TetR_N"/>
    <property type="match status" value="1"/>
</dbReference>
<reference evidence="6 8" key="1">
    <citation type="submission" date="2016-05" db="EMBL/GenBank/DDBJ databases">
        <authorList>
            <person name="Gu J."/>
        </authorList>
    </citation>
    <scope>NUCLEOTIDE SEQUENCE [LARGE SCALE GENOMIC DNA]</scope>
    <source>
        <strain evidence="6 8">ACCC40021</strain>
    </source>
</reference>
<dbReference type="Proteomes" id="UP000187191">
    <property type="component" value="Chromosome"/>
</dbReference>
<sequence length="193" mass="20423">MSPRKNTRDLLMESAEAVFYERGLVATNVNAVAQAAGVSKPTLYAHFTGKDELAAAALRHRHERRAAELETWLAGVEDPADRPLAVFSWLAEWYGGSGRRGCAFLNAAAEVTDADAPVRQAVREEKAWLLDLLAGLCARAGAVRPERLASQLLLLVDGLAGRVLVRGPKAAAGAAADAREAAEALIAAAVARS</sequence>
<accession>A0A1P8TBZ3</accession>
<dbReference type="PROSITE" id="PS50977">
    <property type="entry name" value="HTH_TETR_2"/>
    <property type="match status" value="1"/>
</dbReference>
<keyword evidence="3" id="KW-0804">Transcription</keyword>
<reference evidence="7 9" key="2">
    <citation type="submission" date="2020-12" db="EMBL/GenBank/DDBJ databases">
        <title>Identification and biosynthesis of polyene macrolides produced by Streptomyces alfalfae Men-myco-93-63.</title>
        <authorList>
            <person name="Liu D."/>
            <person name="Li Y."/>
            <person name="Liu L."/>
            <person name="Han X."/>
            <person name="Shen F."/>
        </authorList>
    </citation>
    <scope>NUCLEOTIDE SEQUENCE [LARGE SCALE GENOMIC DNA]</scope>
    <source>
        <strain evidence="7 9">Men-myco-93-63</strain>
    </source>
</reference>
<evidence type="ECO:0000256" key="1">
    <source>
        <dbReference type="ARBA" id="ARBA00023015"/>
    </source>
</evidence>
<dbReference type="SUPFAM" id="SSF46689">
    <property type="entry name" value="Homeodomain-like"/>
    <property type="match status" value="1"/>
</dbReference>
<protein>
    <submittedName>
        <fullName evidence="7">TetR/AcrR family transcriptional regulator</fullName>
    </submittedName>
</protein>
<dbReference type="Proteomes" id="UP000596130">
    <property type="component" value="Chromosome"/>
</dbReference>
<dbReference type="InterPro" id="IPR009057">
    <property type="entry name" value="Homeodomain-like_sf"/>
</dbReference>
<feature type="DNA-binding region" description="H-T-H motif" evidence="4">
    <location>
        <begin position="28"/>
        <end position="47"/>
    </location>
</feature>
<dbReference type="OrthoDB" id="4214267at2"/>
<evidence type="ECO:0000313" key="6">
    <source>
        <dbReference type="EMBL" id="APY85137.1"/>
    </source>
</evidence>
<dbReference type="GO" id="GO:0003677">
    <property type="term" value="F:DNA binding"/>
    <property type="evidence" value="ECO:0007669"/>
    <property type="project" value="UniProtKB-UniRule"/>
</dbReference>
<evidence type="ECO:0000256" key="4">
    <source>
        <dbReference type="PROSITE-ProRule" id="PRU00335"/>
    </source>
</evidence>
<dbReference type="EMBL" id="CP065959">
    <property type="protein sequence ID" value="QQC92552.1"/>
    <property type="molecule type" value="Genomic_DNA"/>
</dbReference>
<dbReference type="PRINTS" id="PR00455">
    <property type="entry name" value="HTHTETR"/>
</dbReference>
<dbReference type="Gene3D" id="1.10.357.10">
    <property type="entry name" value="Tetracycline Repressor, domain 2"/>
    <property type="match status" value="1"/>
</dbReference>
<dbReference type="InterPro" id="IPR001647">
    <property type="entry name" value="HTH_TetR"/>
</dbReference>
<dbReference type="PANTHER" id="PTHR47506:SF1">
    <property type="entry name" value="HTH-TYPE TRANSCRIPTIONAL REGULATOR YJDC"/>
    <property type="match status" value="1"/>
</dbReference>
<feature type="domain" description="HTH tetR-type" evidence="5">
    <location>
        <begin position="5"/>
        <end position="65"/>
    </location>
</feature>
<evidence type="ECO:0000313" key="9">
    <source>
        <dbReference type="Proteomes" id="UP000596130"/>
    </source>
</evidence>
<dbReference type="AlphaFoldDB" id="A0A1P8TBZ3"/>
<dbReference type="KEGG" id="ssia:A7J05_04795"/>
<dbReference type="SUPFAM" id="SSF48498">
    <property type="entry name" value="Tetracyclin repressor-like, C-terminal domain"/>
    <property type="match status" value="1"/>
</dbReference>
<dbReference type="RefSeq" id="WP_076683053.1">
    <property type="nucleotide sequence ID" value="NZ_CP015588.1"/>
</dbReference>
<evidence type="ECO:0000313" key="7">
    <source>
        <dbReference type="EMBL" id="QQC92552.1"/>
    </source>
</evidence>
<keyword evidence="1" id="KW-0805">Transcription regulation</keyword>
<evidence type="ECO:0000256" key="3">
    <source>
        <dbReference type="ARBA" id="ARBA00023163"/>
    </source>
</evidence>
<keyword evidence="2 4" id="KW-0238">DNA-binding</keyword>
<evidence type="ECO:0000256" key="2">
    <source>
        <dbReference type="ARBA" id="ARBA00023125"/>
    </source>
</evidence>
<evidence type="ECO:0000259" key="5">
    <source>
        <dbReference type="PROSITE" id="PS50977"/>
    </source>
</evidence>
<dbReference type="PANTHER" id="PTHR47506">
    <property type="entry name" value="TRANSCRIPTIONAL REGULATORY PROTEIN"/>
    <property type="match status" value="1"/>
</dbReference>
<name>A0A1P8TBZ3_9ACTN</name>
<proteinExistence type="predicted"/>
<dbReference type="InterPro" id="IPR036271">
    <property type="entry name" value="Tet_transcr_reg_TetR-rel_C_sf"/>
</dbReference>
<evidence type="ECO:0000313" key="8">
    <source>
        <dbReference type="Proteomes" id="UP000187191"/>
    </source>
</evidence>
<keyword evidence="8" id="KW-1185">Reference proteome</keyword>